<name>A0ABD3PP81_9STRA</name>
<organism evidence="3 4">
    <name type="scientific">Stephanodiscus triporus</name>
    <dbReference type="NCBI Taxonomy" id="2934178"/>
    <lineage>
        <taxon>Eukaryota</taxon>
        <taxon>Sar</taxon>
        <taxon>Stramenopiles</taxon>
        <taxon>Ochrophyta</taxon>
        <taxon>Bacillariophyta</taxon>
        <taxon>Coscinodiscophyceae</taxon>
        <taxon>Thalassiosirophycidae</taxon>
        <taxon>Stephanodiscales</taxon>
        <taxon>Stephanodiscaceae</taxon>
        <taxon>Stephanodiscus</taxon>
    </lineage>
</organism>
<dbReference type="EMBL" id="JALLAZ020000682">
    <property type="protein sequence ID" value="KAL3789389.1"/>
    <property type="molecule type" value="Genomic_DNA"/>
</dbReference>
<dbReference type="AlphaFoldDB" id="A0ABD3PP81"/>
<keyword evidence="1" id="KW-0472">Membrane</keyword>
<dbReference type="Proteomes" id="UP001530315">
    <property type="component" value="Unassembled WGS sequence"/>
</dbReference>
<feature type="domain" description="DSC E3 ubiquitin ligase complex subunit 3 C-terminal" evidence="2">
    <location>
        <begin position="11"/>
        <end position="168"/>
    </location>
</feature>
<comment type="caution">
    <text evidence="3">The sequence shown here is derived from an EMBL/GenBank/DDBJ whole genome shotgun (WGS) entry which is preliminary data.</text>
</comment>
<dbReference type="Pfam" id="PF13373">
    <property type="entry name" value="Dsc3_C"/>
    <property type="match status" value="1"/>
</dbReference>
<keyword evidence="4" id="KW-1185">Reference proteome</keyword>
<evidence type="ECO:0000259" key="2">
    <source>
        <dbReference type="Pfam" id="PF13373"/>
    </source>
</evidence>
<feature type="transmembrane region" description="Helical" evidence="1">
    <location>
        <begin position="123"/>
        <end position="142"/>
    </location>
</feature>
<gene>
    <name evidence="3" type="ORF">ACHAW5_010184</name>
</gene>
<protein>
    <recommendedName>
        <fullName evidence="2">DSC E3 ubiquitin ligase complex subunit 3 C-terminal domain-containing protein</fullName>
    </recommendedName>
</protein>
<proteinExistence type="predicted"/>
<sequence length="177" mass="18895">MTTTTAFEGEEILNDRLRMEDEWMSTQGPYSEFRMNLNTSNPLLLAVIAGAGGGGGTNTTGSGPFGGTHAGLFLRSRNAIPGGNDDDDDADGGDAFGGAFGRGGGYHHPYMGPLAPAGTDKDFVWGFILGFFVGYIMLFWIWMPTVPHKQKIGIISGISFQLVLNLLRKSGQADVVM</sequence>
<keyword evidence="1" id="KW-0812">Transmembrane</keyword>
<accession>A0ABD3PP81</accession>
<evidence type="ECO:0000313" key="3">
    <source>
        <dbReference type="EMBL" id="KAL3789389.1"/>
    </source>
</evidence>
<dbReference type="InterPro" id="IPR025390">
    <property type="entry name" value="Dsc3_C"/>
</dbReference>
<keyword evidence="1" id="KW-1133">Transmembrane helix</keyword>
<reference evidence="3 4" key="1">
    <citation type="submission" date="2024-10" db="EMBL/GenBank/DDBJ databases">
        <title>Updated reference genomes for cyclostephanoid diatoms.</title>
        <authorList>
            <person name="Roberts W.R."/>
            <person name="Alverson A.J."/>
        </authorList>
    </citation>
    <scope>NUCLEOTIDE SEQUENCE [LARGE SCALE GENOMIC DNA]</scope>
    <source>
        <strain evidence="3 4">AJA276-08</strain>
    </source>
</reference>
<evidence type="ECO:0000256" key="1">
    <source>
        <dbReference type="SAM" id="Phobius"/>
    </source>
</evidence>
<evidence type="ECO:0000313" key="4">
    <source>
        <dbReference type="Proteomes" id="UP001530315"/>
    </source>
</evidence>